<feature type="compositionally biased region" description="Acidic residues" evidence="1">
    <location>
        <begin position="39"/>
        <end position="49"/>
    </location>
</feature>
<evidence type="ECO:0000313" key="2">
    <source>
        <dbReference type="EMBL" id="KAF7721572.1"/>
    </source>
</evidence>
<sequence length="67" mass="7236">MSTNTTNSPTLENTMVPVPTKVESPLAITDNSSVLSEPMEDIEMSSEEENPVKTVKNQAIQETASVI</sequence>
<keyword evidence="3" id="KW-1185">Reference proteome</keyword>
<feature type="region of interest" description="Disordered" evidence="1">
    <location>
        <begin position="39"/>
        <end position="67"/>
    </location>
</feature>
<dbReference type="Proteomes" id="UP000605846">
    <property type="component" value="Unassembled WGS sequence"/>
</dbReference>
<comment type="caution">
    <text evidence="2">The sequence shown here is derived from an EMBL/GenBank/DDBJ whole genome shotgun (WGS) entry which is preliminary data.</text>
</comment>
<proteinExistence type="predicted"/>
<dbReference type="EMBL" id="JABAYA010000252">
    <property type="protein sequence ID" value="KAF7721572.1"/>
    <property type="molecule type" value="Genomic_DNA"/>
</dbReference>
<dbReference type="AlphaFoldDB" id="A0A8H7BFX3"/>
<name>A0A8H7BFX3_9FUNG</name>
<gene>
    <name evidence="2" type="ORF">EC973_004477</name>
</gene>
<evidence type="ECO:0000313" key="3">
    <source>
        <dbReference type="Proteomes" id="UP000605846"/>
    </source>
</evidence>
<feature type="compositionally biased region" description="Polar residues" evidence="1">
    <location>
        <begin position="55"/>
        <end position="67"/>
    </location>
</feature>
<organism evidence="2 3">
    <name type="scientific">Apophysomyces ossiformis</name>
    <dbReference type="NCBI Taxonomy" id="679940"/>
    <lineage>
        <taxon>Eukaryota</taxon>
        <taxon>Fungi</taxon>
        <taxon>Fungi incertae sedis</taxon>
        <taxon>Mucoromycota</taxon>
        <taxon>Mucoromycotina</taxon>
        <taxon>Mucoromycetes</taxon>
        <taxon>Mucorales</taxon>
        <taxon>Mucorineae</taxon>
        <taxon>Mucoraceae</taxon>
        <taxon>Apophysomyces</taxon>
    </lineage>
</organism>
<accession>A0A8H7BFX3</accession>
<feature type="region of interest" description="Disordered" evidence="1">
    <location>
        <begin position="1"/>
        <end position="24"/>
    </location>
</feature>
<reference evidence="2" key="1">
    <citation type="submission" date="2020-01" db="EMBL/GenBank/DDBJ databases">
        <title>Genome Sequencing of Three Apophysomyces-Like Fungal Strains Confirms a Novel Fungal Genus in the Mucoromycota with divergent Burkholderia-like Endosymbiotic Bacteria.</title>
        <authorList>
            <person name="Stajich J.E."/>
            <person name="Macias A.M."/>
            <person name="Carter-House D."/>
            <person name="Lovett B."/>
            <person name="Kasson L.R."/>
            <person name="Berry K."/>
            <person name="Grigoriev I."/>
            <person name="Chang Y."/>
            <person name="Spatafora J."/>
            <person name="Kasson M.T."/>
        </authorList>
    </citation>
    <scope>NUCLEOTIDE SEQUENCE</scope>
    <source>
        <strain evidence="2">NRRL A-21654</strain>
    </source>
</reference>
<protein>
    <submittedName>
        <fullName evidence="2">Uncharacterized protein</fullName>
    </submittedName>
</protein>
<evidence type="ECO:0000256" key="1">
    <source>
        <dbReference type="SAM" id="MobiDB-lite"/>
    </source>
</evidence>
<feature type="compositionally biased region" description="Polar residues" evidence="1">
    <location>
        <begin position="1"/>
        <end position="13"/>
    </location>
</feature>